<organism evidence="3 4">
    <name type="scientific">Domibacillus enclensis</name>
    <dbReference type="NCBI Taxonomy" id="1017273"/>
    <lineage>
        <taxon>Bacteria</taxon>
        <taxon>Bacillati</taxon>
        <taxon>Bacillota</taxon>
        <taxon>Bacilli</taxon>
        <taxon>Bacillales</taxon>
        <taxon>Bacillaceae</taxon>
        <taxon>Domibacillus</taxon>
    </lineage>
</organism>
<dbReference type="InterPro" id="IPR006938">
    <property type="entry name" value="DUF624"/>
</dbReference>
<keyword evidence="1" id="KW-0472">Membrane</keyword>
<keyword evidence="5" id="KW-1185">Reference proteome</keyword>
<protein>
    <submittedName>
        <fullName evidence="3">Uncharacterized membrane protein YesL</fullName>
    </submittedName>
</protein>
<gene>
    <name evidence="2" type="ORF">B1B05_04530</name>
    <name evidence="3" type="ORF">SAMN05443094_102116</name>
</gene>
<dbReference type="Proteomes" id="UP000215545">
    <property type="component" value="Unassembled WGS sequence"/>
</dbReference>
<dbReference type="Pfam" id="PF04854">
    <property type="entry name" value="DUF624"/>
    <property type="match status" value="1"/>
</dbReference>
<sequence length="210" mass="23852">MNQGYVTGTLYTGMEWISRIVYVNALWLLFTLMGGVIFGISPATAALFSITKKWVNGEEVPAVFTQFWQEYRFYFWRSQKISFVFGVAGILLFIDWHFFSQRQSNMNLIGKMLTVQLILLYAALLFYIFPVFVNGEYKMSRALKQAGFLALQAPFKTIFGLGSAAALLLLFITIPAVALLCAASSLAMWVWFYTERVIADKTWPIAGKIK</sequence>
<evidence type="ECO:0000313" key="3">
    <source>
        <dbReference type="EMBL" id="SIQ27730.1"/>
    </source>
</evidence>
<dbReference type="RefSeq" id="WP_045849316.1">
    <property type="nucleotide sequence ID" value="NZ_FTLX01000002.1"/>
</dbReference>
<dbReference type="Proteomes" id="UP000186385">
    <property type="component" value="Unassembled WGS sequence"/>
</dbReference>
<reference evidence="2" key="3">
    <citation type="submission" date="2017-03" db="EMBL/GenBank/DDBJ databases">
        <authorList>
            <person name="Dastager S.G."/>
            <person name="Neurgaonkar P.S."/>
            <person name="Dharne M.S."/>
        </authorList>
    </citation>
    <scope>NUCLEOTIDE SEQUENCE</scope>
    <source>
        <strain evidence="2">DSM 25145</strain>
    </source>
</reference>
<feature type="transmembrane region" description="Helical" evidence="1">
    <location>
        <begin position="118"/>
        <end position="137"/>
    </location>
</feature>
<evidence type="ECO:0000313" key="5">
    <source>
        <dbReference type="Proteomes" id="UP000215545"/>
    </source>
</evidence>
<dbReference type="OrthoDB" id="2182676at2"/>
<feature type="transmembrane region" description="Helical" evidence="1">
    <location>
        <begin position="158"/>
        <end position="191"/>
    </location>
</feature>
<reference evidence="5" key="2">
    <citation type="submission" date="2017-03" db="EMBL/GenBank/DDBJ databases">
        <title>Bacillus sp. V-88(T) DSM27956, whole genome shotgun sequencing project.</title>
        <authorList>
            <person name="Dastager S.G."/>
            <person name="Neurgaonkar P.S."/>
            <person name="Dharne M.S."/>
        </authorList>
    </citation>
    <scope>NUCLEOTIDE SEQUENCE [LARGE SCALE GENOMIC DNA]</scope>
    <source>
        <strain evidence="5">DSM 25145</strain>
    </source>
</reference>
<reference evidence="3 4" key="1">
    <citation type="submission" date="2017-01" db="EMBL/GenBank/DDBJ databases">
        <authorList>
            <person name="Mah S.A."/>
            <person name="Swanson W.J."/>
            <person name="Moy G.W."/>
            <person name="Vacquier V.D."/>
        </authorList>
    </citation>
    <scope>NUCLEOTIDE SEQUENCE [LARGE SCALE GENOMIC DNA]</scope>
    <source>
        <strain evidence="3 4">NIO-1016</strain>
    </source>
</reference>
<evidence type="ECO:0000313" key="4">
    <source>
        <dbReference type="Proteomes" id="UP000186385"/>
    </source>
</evidence>
<dbReference type="STRING" id="1017273.SAMN05443094_102116"/>
<evidence type="ECO:0000256" key="1">
    <source>
        <dbReference type="SAM" id="Phobius"/>
    </source>
</evidence>
<evidence type="ECO:0000313" key="2">
    <source>
        <dbReference type="EMBL" id="OXS79049.1"/>
    </source>
</evidence>
<dbReference type="AlphaFoldDB" id="A0A1N6RFT2"/>
<name>A0A1N6RFT2_9BACI</name>
<dbReference type="EMBL" id="MWSK01000002">
    <property type="protein sequence ID" value="OXS79049.1"/>
    <property type="molecule type" value="Genomic_DNA"/>
</dbReference>
<proteinExistence type="predicted"/>
<feature type="transmembrane region" description="Helical" evidence="1">
    <location>
        <begin position="81"/>
        <end position="98"/>
    </location>
</feature>
<accession>A0A1N6RFT2</accession>
<dbReference type="EMBL" id="FTLX01000002">
    <property type="protein sequence ID" value="SIQ27730.1"/>
    <property type="molecule type" value="Genomic_DNA"/>
</dbReference>
<feature type="transmembrane region" description="Helical" evidence="1">
    <location>
        <begin position="20"/>
        <end position="48"/>
    </location>
</feature>
<keyword evidence="1" id="KW-1133">Transmembrane helix</keyword>
<keyword evidence="1" id="KW-0812">Transmembrane</keyword>